<dbReference type="Proteomes" id="UP001269819">
    <property type="component" value="Unassembled WGS sequence"/>
</dbReference>
<keyword evidence="3" id="KW-1185">Reference proteome</keyword>
<dbReference type="InterPro" id="IPR020941">
    <property type="entry name" value="SUFU-like_domain"/>
</dbReference>
<dbReference type="InterPro" id="IPR037181">
    <property type="entry name" value="SUFU_N"/>
</dbReference>
<evidence type="ECO:0000259" key="1">
    <source>
        <dbReference type="Pfam" id="PF05076"/>
    </source>
</evidence>
<dbReference type="Pfam" id="PF05076">
    <property type="entry name" value="SUFU"/>
    <property type="match status" value="1"/>
</dbReference>
<evidence type="ECO:0000313" key="2">
    <source>
        <dbReference type="EMBL" id="MDV2079890.1"/>
    </source>
</evidence>
<protein>
    <submittedName>
        <fullName evidence="2">Suppressor of fused domain protein</fullName>
    </submittedName>
</protein>
<accession>A0ABU3W016</accession>
<evidence type="ECO:0000313" key="3">
    <source>
        <dbReference type="Proteomes" id="UP001269819"/>
    </source>
</evidence>
<gene>
    <name evidence="2" type="ORF">RYS15_14465</name>
</gene>
<organism evidence="2 3">
    <name type="scientific">Marinobacter xestospongiae</name>
    <dbReference type="NCBI Taxonomy" id="994319"/>
    <lineage>
        <taxon>Bacteria</taxon>
        <taxon>Pseudomonadati</taxon>
        <taxon>Pseudomonadota</taxon>
        <taxon>Gammaproteobacteria</taxon>
        <taxon>Pseudomonadales</taxon>
        <taxon>Marinobacteraceae</taxon>
        <taxon>Marinobacter</taxon>
    </lineage>
</organism>
<sequence>MTQGNADQLWDEVHDARQAFYEEVFGKLPPDILKPEHMTGVWPGGGLYKLKAEQLGSDTWLYTTFGLTNPDMPTRVSPIPGGAADPDQAELTLERKQNVPDYPGRPGYGYEIAVMTQSDEEWPLWFLQWALNAEILNDVDLLGRVENHNGLTVEDIRVGDSDWVNVLIAPASTSVPDTFGLPNGTGRLLIATTITDDEMVWSKAHGRETLLNKLASAGVGQVSHLTRASILNPEPLDYAEIDSREQAEQLANAGQLRKIHLFPLEFGGEDHASNTVYVSKAASLNKKGVDQKILRLAEQGRINSYTATPSYHSNSFIPTAIQIEASGEQAVSTRIDVW</sequence>
<reference evidence="2 3" key="1">
    <citation type="submission" date="2023-10" db="EMBL/GenBank/DDBJ databases">
        <title>Characteristics and mechanism of a salt-tolerant marine origin heterotrophic nitrifying- aerobic denitrifying bacteria Marinobacter xestospongiae HN1.</title>
        <authorList>
            <person name="Qi R."/>
        </authorList>
    </citation>
    <scope>NUCLEOTIDE SEQUENCE [LARGE SCALE GENOMIC DNA]</scope>
    <source>
        <strain evidence="2 3">HN1</strain>
    </source>
</reference>
<dbReference type="SUPFAM" id="SSF103359">
    <property type="entry name" value="Suppressor of Fused, N-terminal domain"/>
    <property type="match status" value="1"/>
</dbReference>
<name>A0ABU3W016_9GAMM</name>
<comment type="caution">
    <text evidence="2">The sequence shown here is derived from an EMBL/GenBank/DDBJ whole genome shotgun (WGS) entry which is preliminary data.</text>
</comment>
<dbReference type="EMBL" id="JAWIIJ010000009">
    <property type="protein sequence ID" value="MDV2079890.1"/>
    <property type="molecule type" value="Genomic_DNA"/>
</dbReference>
<feature type="domain" description="Suppressor of fused-like" evidence="1">
    <location>
        <begin position="56"/>
        <end position="227"/>
    </location>
</feature>
<proteinExistence type="predicted"/>
<dbReference type="RefSeq" id="WP_316974363.1">
    <property type="nucleotide sequence ID" value="NZ_JAWIIJ010000009.1"/>
</dbReference>